<proteinExistence type="inferred from homology"/>
<dbReference type="Gene3D" id="3.40.50.2000">
    <property type="entry name" value="Glycogen Phosphorylase B"/>
    <property type="match status" value="1"/>
</dbReference>
<dbReference type="InterPro" id="IPR009695">
    <property type="entry name" value="Diacylglyc_glucosyltr_N"/>
</dbReference>
<feature type="domain" description="Glycosyl transferase family 28 C-terminal" evidence="5">
    <location>
        <begin position="234"/>
        <end position="336"/>
    </location>
</feature>
<dbReference type="PANTHER" id="PTHR43025:SF3">
    <property type="entry name" value="MONOGALACTOSYLDIACYLGLYCEROL SYNTHASE 1, CHLOROPLASTIC"/>
    <property type="match status" value="1"/>
</dbReference>
<accession>A0A0G0E486</accession>
<evidence type="ECO:0000256" key="2">
    <source>
        <dbReference type="ARBA" id="ARBA00006962"/>
    </source>
</evidence>
<dbReference type="GO" id="GO:0016020">
    <property type="term" value="C:membrane"/>
    <property type="evidence" value="ECO:0007669"/>
    <property type="project" value="UniProtKB-SubCell"/>
</dbReference>
<dbReference type="AlphaFoldDB" id="A0A0G0E486"/>
<organism evidence="7 8">
    <name type="scientific">candidate division CPR3 bacterium GW2011_GWF2_35_18</name>
    <dbReference type="NCBI Taxonomy" id="1618350"/>
    <lineage>
        <taxon>Bacteria</taxon>
        <taxon>Bacteria division CPR3</taxon>
    </lineage>
</organism>
<dbReference type="Pfam" id="PF06925">
    <property type="entry name" value="MGDG_synth"/>
    <property type="match status" value="1"/>
</dbReference>
<evidence type="ECO:0000256" key="3">
    <source>
        <dbReference type="ARBA" id="ARBA00022676"/>
    </source>
</evidence>
<evidence type="ECO:0000259" key="5">
    <source>
        <dbReference type="Pfam" id="PF04101"/>
    </source>
</evidence>
<comment type="caution">
    <text evidence="7">The sequence shown here is derived from an EMBL/GenBank/DDBJ whole genome shotgun (WGS) entry which is preliminary data.</text>
</comment>
<dbReference type="InterPro" id="IPR050519">
    <property type="entry name" value="Glycosyltransf_28_UgtP"/>
</dbReference>
<gene>
    <name evidence="7" type="ORF">UR67_C0001G0054</name>
</gene>
<name>A0A0G0E486_UNCC3</name>
<dbReference type="PANTHER" id="PTHR43025">
    <property type="entry name" value="MONOGALACTOSYLDIACYLGLYCEROL SYNTHASE"/>
    <property type="match status" value="1"/>
</dbReference>
<sequence length="378" mass="43721">MSLQKNIEKKRILLLYASMGMGHKKAADVLEKELSKIDNIEILNINVLSIISSFIVKALPDLNLLYRTLYSFSIINTKMLRFTLRRKKSISYFNELFIDSAKSDVLEFIKQIKPDIIICTHAFPANIISNLIENRSIKNTKFFIVATDYVSHKTWPLKNVTEYFVPNKEYRDSLILQNVKDPITISGIPVSKKFYELYYHQKFKDNKEVLFIIGSNRYDLENLKITKKLDKFIKLFNKYKPDYSLNIVCGKSESLKKKYEKICQNNKKIKVYGLVENMSEVLEKCELVITKAGGITSTEIIAAGKILVFIAGLGIQELENIEYLENNKVAKYYDNIKDLYNDIPLLLSNENLKKVSTSCKIFQKTSTLKIIVNEILKK</sequence>
<comment type="subcellular location">
    <subcellularLocation>
        <location evidence="1">Membrane</location>
    </subcellularLocation>
</comment>
<dbReference type="EMBL" id="LBQB01000001">
    <property type="protein sequence ID" value="KKP70145.1"/>
    <property type="molecule type" value="Genomic_DNA"/>
</dbReference>
<dbReference type="GO" id="GO:0016758">
    <property type="term" value="F:hexosyltransferase activity"/>
    <property type="evidence" value="ECO:0007669"/>
    <property type="project" value="InterPro"/>
</dbReference>
<dbReference type="Proteomes" id="UP000034581">
    <property type="component" value="Unassembled WGS sequence"/>
</dbReference>
<feature type="domain" description="Diacylglycerol glucosyltransferase N-terminal" evidence="6">
    <location>
        <begin position="23"/>
        <end position="190"/>
    </location>
</feature>
<dbReference type="SUPFAM" id="SSF53756">
    <property type="entry name" value="UDP-Glycosyltransferase/glycogen phosphorylase"/>
    <property type="match status" value="1"/>
</dbReference>
<evidence type="ECO:0000313" key="8">
    <source>
        <dbReference type="Proteomes" id="UP000034581"/>
    </source>
</evidence>
<reference evidence="7 8" key="1">
    <citation type="journal article" date="2015" name="Nature">
        <title>rRNA introns, odd ribosomes, and small enigmatic genomes across a large radiation of phyla.</title>
        <authorList>
            <person name="Brown C.T."/>
            <person name="Hug L.A."/>
            <person name="Thomas B.C."/>
            <person name="Sharon I."/>
            <person name="Castelle C.J."/>
            <person name="Singh A."/>
            <person name="Wilkins M.J."/>
            <person name="Williams K.H."/>
            <person name="Banfield J.F."/>
        </authorList>
    </citation>
    <scope>NUCLEOTIDE SEQUENCE [LARGE SCALE GENOMIC DNA]</scope>
</reference>
<comment type="similarity">
    <text evidence="2">Belongs to the glycosyltransferase 28 family.</text>
</comment>
<dbReference type="STRING" id="1618350.UR67_C0001G0054"/>
<dbReference type="GO" id="GO:0009247">
    <property type="term" value="P:glycolipid biosynthetic process"/>
    <property type="evidence" value="ECO:0007669"/>
    <property type="project" value="InterPro"/>
</dbReference>
<protein>
    <submittedName>
        <fullName evidence="7">Monogalactosyldiacylglycerol synthase</fullName>
    </submittedName>
</protein>
<dbReference type="Pfam" id="PF04101">
    <property type="entry name" value="Glyco_tran_28_C"/>
    <property type="match status" value="1"/>
</dbReference>
<keyword evidence="3" id="KW-0328">Glycosyltransferase</keyword>
<evidence type="ECO:0000259" key="6">
    <source>
        <dbReference type="Pfam" id="PF06925"/>
    </source>
</evidence>
<evidence type="ECO:0000313" key="7">
    <source>
        <dbReference type="EMBL" id="KKP70145.1"/>
    </source>
</evidence>
<evidence type="ECO:0000256" key="4">
    <source>
        <dbReference type="ARBA" id="ARBA00022679"/>
    </source>
</evidence>
<keyword evidence="4" id="KW-0808">Transferase</keyword>
<evidence type="ECO:0000256" key="1">
    <source>
        <dbReference type="ARBA" id="ARBA00004370"/>
    </source>
</evidence>
<dbReference type="InterPro" id="IPR007235">
    <property type="entry name" value="Glyco_trans_28_C"/>
</dbReference>